<evidence type="ECO:0000256" key="1">
    <source>
        <dbReference type="SAM" id="Phobius"/>
    </source>
</evidence>
<feature type="transmembrane region" description="Helical" evidence="1">
    <location>
        <begin position="34"/>
        <end position="53"/>
    </location>
</feature>
<accession>A0A3P1CHW1</accession>
<proteinExistence type="predicted"/>
<dbReference type="Gene3D" id="3.40.50.300">
    <property type="entry name" value="P-loop containing nucleotide triphosphate hydrolases"/>
    <property type="match status" value="1"/>
</dbReference>
<name>A0A3P1CHW1_9BACT</name>
<evidence type="ECO:0000313" key="3">
    <source>
        <dbReference type="Proteomes" id="UP000274271"/>
    </source>
</evidence>
<keyword evidence="1" id="KW-0472">Membrane</keyword>
<dbReference type="AlphaFoldDB" id="A0A3P1CHW1"/>
<comment type="caution">
    <text evidence="2">The sequence shown here is derived from an EMBL/GenBank/DDBJ whole genome shotgun (WGS) entry which is preliminary data.</text>
</comment>
<dbReference type="EMBL" id="RQJP01000004">
    <property type="protein sequence ID" value="RRB12474.1"/>
    <property type="molecule type" value="Genomic_DNA"/>
</dbReference>
<reference evidence="2 3" key="1">
    <citation type="submission" date="2018-11" db="EMBL/GenBank/DDBJ databases">
        <authorList>
            <person name="Zhou Z."/>
            <person name="Wang G."/>
        </authorList>
    </citation>
    <scope>NUCLEOTIDE SEQUENCE [LARGE SCALE GENOMIC DNA]</scope>
    <source>
        <strain evidence="2 3">KCTC42998</strain>
    </source>
</reference>
<sequence length="497" mass="57706">MLNTTLLTEKANLVYVFPKQKLFLASQAQRKTLLAGRAFGKTFLLLVCLAYFARYMHRAKFFLAGLTFAQLLNIVLVDMADAFRGLGWQPYDEKTGMGHYVVCKEPPAHWPRPYKAPKTWDRCVSFITGFCLQMLSFERPDSNRGGNYDGGLIDESALFKDEWVKTILMPMLFRANTHRFASNWMHNSLYDFTSNPWHESGKWVFLTEELMKKDPAKYFFIEGNCDDNPLLHPDYKKNQEELLSPMQFRIEVLNERIAKLPNCYYPSFEFEKHCSADTYQYDQNDSGVWVPTFSDYNPAKALELSFDFNAAICSVVVCQEGVKELRLINSLYAKVADPNRTLVETLAWRVVATYHQQSRKEIFLYGDAYGESKSAGSNDTFFDLVRAVFRLAGWKVFDRILKTNPEHVDKFNLIDKLLLETDDRFPRLRINQHTCKALIISMQNSPILPTFAKDKRSERTTINQEYATHLSDCFDYILYYKFSSAKKPKGTKQIRFL</sequence>
<dbReference type="InterPro" id="IPR027417">
    <property type="entry name" value="P-loop_NTPase"/>
</dbReference>
<keyword evidence="1" id="KW-1133">Transmembrane helix</keyword>
<dbReference type="OrthoDB" id="1151239at2"/>
<evidence type="ECO:0000313" key="2">
    <source>
        <dbReference type="EMBL" id="RRB12474.1"/>
    </source>
</evidence>
<keyword evidence="3" id="KW-1185">Reference proteome</keyword>
<organism evidence="2 3">
    <name type="scientific">Larkinella knui</name>
    <dbReference type="NCBI Taxonomy" id="2025310"/>
    <lineage>
        <taxon>Bacteria</taxon>
        <taxon>Pseudomonadati</taxon>
        <taxon>Bacteroidota</taxon>
        <taxon>Cytophagia</taxon>
        <taxon>Cytophagales</taxon>
        <taxon>Spirosomataceae</taxon>
        <taxon>Larkinella</taxon>
    </lineage>
</organism>
<evidence type="ECO:0008006" key="4">
    <source>
        <dbReference type="Google" id="ProtNLM"/>
    </source>
</evidence>
<dbReference type="RefSeq" id="WP_124908427.1">
    <property type="nucleotide sequence ID" value="NZ_RQJP01000004.1"/>
</dbReference>
<protein>
    <recommendedName>
        <fullName evidence="4">Terminase</fullName>
    </recommendedName>
</protein>
<dbReference type="Proteomes" id="UP000274271">
    <property type="component" value="Unassembled WGS sequence"/>
</dbReference>
<keyword evidence="1" id="KW-0812">Transmembrane</keyword>
<gene>
    <name evidence="2" type="ORF">EHT87_19945</name>
</gene>